<proteinExistence type="predicted"/>
<feature type="region of interest" description="Disordered" evidence="1">
    <location>
        <begin position="1"/>
        <end position="97"/>
    </location>
</feature>
<sequence>MATSATTAPPSSSSPSSPPSSTLSEPGQAQSSRGRGHQRYQGLSSSLARSRTPSSITSAMSAGSTTSTPTPSASSPPPPVEPAHSPSPSPSSVPCSVLATSPHTKAWSAVIARLASSPDDDPTTAFHLFNSILRRLPSPLSSDAHPDTAALKACANLDVYLVYLRWHFSRRRKRNLAAGRSYLGPPSAARASPFPASSAASPARFIAGGAPCSGPTTSFSHCVRPPPLPFIPPGHAAHSCKLTQLTLPQGRPSVRVPPQPSSGRPAPSVVL</sequence>
<dbReference type="Proteomes" id="UP001085076">
    <property type="component" value="Miscellaneous, Linkage group lg09"/>
</dbReference>
<feature type="compositionally biased region" description="Low complexity" evidence="1">
    <location>
        <begin position="1"/>
        <end position="22"/>
    </location>
</feature>
<feature type="compositionally biased region" description="Polar residues" evidence="1">
    <location>
        <begin position="23"/>
        <end position="33"/>
    </location>
</feature>
<dbReference type="EMBL" id="JAGGNH010000009">
    <property type="protein sequence ID" value="KAJ0963154.1"/>
    <property type="molecule type" value="Genomic_DNA"/>
</dbReference>
<comment type="caution">
    <text evidence="2">The sequence shown here is derived from an EMBL/GenBank/DDBJ whole genome shotgun (WGS) entry which is preliminary data.</text>
</comment>
<keyword evidence="3" id="KW-1185">Reference proteome</keyword>
<name>A0A9D5H4P0_9LILI</name>
<gene>
    <name evidence="2" type="ORF">J5N97_028276</name>
</gene>
<dbReference type="AlphaFoldDB" id="A0A9D5H4P0"/>
<feature type="compositionally biased region" description="Pro residues" evidence="1">
    <location>
        <begin position="74"/>
        <end position="91"/>
    </location>
</feature>
<organism evidence="2 3">
    <name type="scientific">Dioscorea zingiberensis</name>
    <dbReference type="NCBI Taxonomy" id="325984"/>
    <lineage>
        <taxon>Eukaryota</taxon>
        <taxon>Viridiplantae</taxon>
        <taxon>Streptophyta</taxon>
        <taxon>Embryophyta</taxon>
        <taxon>Tracheophyta</taxon>
        <taxon>Spermatophyta</taxon>
        <taxon>Magnoliopsida</taxon>
        <taxon>Liliopsida</taxon>
        <taxon>Dioscoreales</taxon>
        <taxon>Dioscoreaceae</taxon>
        <taxon>Dioscorea</taxon>
    </lineage>
</organism>
<accession>A0A9D5H4P0</accession>
<feature type="compositionally biased region" description="Low complexity" evidence="1">
    <location>
        <begin position="43"/>
        <end position="73"/>
    </location>
</feature>
<evidence type="ECO:0000256" key="1">
    <source>
        <dbReference type="SAM" id="MobiDB-lite"/>
    </source>
</evidence>
<reference evidence="2" key="1">
    <citation type="submission" date="2021-03" db="EMBL/GenBank/DDBJ databases">
        <authorList>
            <person name="Li Z."/>
            <person name="Yang C."/>
        </authorList>
    </citation>
    <scope>NUCLEOTIDE SEQUENCE</scope>
    <source>
        <strain evidence="2">Dzin_1.0</strain>
        <tissue evidence="2">Leaf</tissue>
    </source>
</reference>
<protein>
    <submittedName>
        <fullName evidence="2">Uncharacterized protein</fullName>
    </submittedName>
</protein>
<evidence type="ECO:0000313" key="2">
    <source>
        <dbReference type="EMBL" id="KAJ0963154.1"/>
    </source>
</evidence>
<evidence type="ECO:0000313" key="3">
    <source>
        <dbReference type="Proteomes" id="UP001085076"/>
    </source>
</evidence>
<feature type="region of interest" description="Disordered" evidence="1">
    <location>
        <begin position="248"/>
        <end position="271"/>
    </location>
</feature>
<reference evidence="2" key="2">
    <citation type="journal article" date="2022" name="Hortic Res">
        <title>The genome of Dioscorea zingiberensis sheds light on the biosynthesis, origin and evolution of the medicinally important diosgenin saponins.</title>
        <authorList>
            <person name="Li Y."/>
            <person name="Tan C."/>
            <person name="Li Z."/>
            <person name="Guo J."/>
            <person name="Li S."/>
            <person name="Chen X."/>
            <person name="Wang C."/>
            <person name="Dai X."/>
            <person name="Yang H."/>
            <person name="Song W."/>
            <person name="Hou L."/>
            <person name="Xu J."/>
            <person name="Tong Z."/>
            <person name="Xu A."/>
            <person name="Yuan X."/>
            <person name="Wang W."/>
            <person name="Yang Q."/>
            <person name="Chen L."/>
            <person name="Sun Z."/>
            <person name="Wang K."/>
            <person name="Pan B."/>
            <person name="Chen J."/>
            <person name="Bao Y."/>
            <person name="Liu F."/>
            <person name="Qi X."/>
            <person name="Gang D.R."/>
            <person name="Wen J."/>
            <person name="Li J."/>
        </authorList>
    </citation>
    <scope>NUCLEOTIDE SEQUENCE</scope>
    <source>
        <strain evidence="2">Dzin_1.0</strain>
    </source>
</reference>